<keyword evidence="4 5" id="KW-0472">Membrane</keyword>
<proteinExistence type="predicted"/>
<evidence type="ECO:0000256" key="3">
    <source>
        <dbReference type="ARBA" id="ARBA00022989"/>
    </source>
</evidence>
<name>A0ABD1E0U6_HYPHA</name>
<keyword evidence="8" id="KW-1185">Reference proteome</keyword>
<dbReference type="PANTHER" id="PTHR12297">
    <property type="entry name" value="HYPOXIA-INDUCBILE GENE 1 HIG1 -RELATED"/>
    <property type="match status" value="1"/>
</dbReference>
<evidence type="ECO:0000256" key="4">
    <source>
        <dbReference type="ARBA" id="ARBA00023136"/>
    </source>
</evidence>
<accession>A0ABD1E0U6</accession>
<dbReference type="PANTHER" id="PTHR12297:SF18">
    <property type="entry name" value="HIG1 DOMAIN FAMILY MEMBER 2A"/>
    <property type="match status" value="1"/>
</dbReference>
<dbReference type="AlphaFoldDB" id="A0ABD1E0U6"/>
<protein>
    <recommendedName>
        <fullName evidence="6">HIG1 domain-containing protein</fullName>
    </recommendedName>
</protein>
<dbReference type="PROSITE" id="PS51503">
    <property type="entry name" value="HIG1"/>
    <property type="match status" value="1"/>
</dbReference>
<dbReference type="Proteomes" id="UP001566132">
    <property type="component" value="Unassembled WGS sequence"/>
</dbReference>
<evidence type="ECO:0000313" key="7">
    <source>
        <dbReference type="EMBL" id="KAL1488274.1"/>
    </source>
</evidence>
<evidence type="ECO:0000259" key="6">
    <source>
        <dbReference type="PROSITE" id="PS51503"/>
    </source>
</evidence>
<gene>
    <name evidence="7" type="ORF">ABEB36_015228</name>
</gene>
<keyword evidence="2 5" id="KW-0812">Transmembrane</keyword>
<evidence type="ECO:0000256" key="5">
    <source>
        <dbReference type="SAM" id="Phobius"/>
    </source>
</evidence>
<dbReference type="GO" id="GO:0031966">
    <property type="term" value="C:mitochondrial membrane"/>
    <property type="evidence" value="ECO:0007669"/>
    <property type="project" value="UniProtKB-SubCell"/>
</dbReference>
<feature type="domain" description="HIG1" evidence="6">
    <location>
        <begin position="19"/>
        <end position="103"/>
    </location>
</feature>
<evidence type="ECO:0000256" key="1">
    <source>
        <dbReference type="ARBA" id="ARBA00004325"/>
    </source>
</evidence>
<comment type="caution">
    <text evidence="7">The sequence shown here is derived from an EMBL/GenBank/DDBJ whole genome shotgun (WGS) entry which is preliminary data.</text>
</comment>
<dbReference type="Gene3D" id="6.10.140.1320">
    <property type="match status" value="1"/>
</dbReference>
<keyword evidence="3 5" id="KW-1133">Transmembrane helix</keyword>
<dbReference type="EMBL" id="JBDJPC010000015">
    <property type="protein sequence ID" value="KAL1488274.1"/>
    <property type="molecule type" value="Genomic_DNA"/>
</dbReference>
<sequence length="103" mass="11850">MSPQIKELNEQELSKFEWLNLQKEMDEVLPQETKWDKLIRKCKNNPVVPIGAVATTVALSYGLWCFRTGQVKMSQKMMRTRVGAQAVTILALVFGYVYGLERK</sequence>
<comment type="subcellular location">
    <subcellularLocation>
        <location evidence="1">Mitochondrion membrane</location>
    </subcellularLocation>
</comment>
<feature type="transmembrane region" description="Helical" evidence="5">
    <location>
        <begin position="78"/>
        <end position="98"/>
    </location>
</feature>
<feature type="transmembrane region" description="Helical" evidence="5">
    <location>
        <begin position="47"/>
        <end position="66"/>
    </location>
</feature>
<dbReference type="InterPro" id="IPR050355">
    <property type="entry name" value="RCF1"/>
</dbReference>
<organism evidence="7 8">
    <name type="scientific">Hypothenemus hampei</name>
    <name type="common">Coffee berry borer</name>
    <dbReference type="NCBI Taxonomy" id="57062"/>
    <lineage>
        <taxon>Eukaryota</taxon>
        <taxon>Metazoa</taxon>
        <taxon>Ecdysozoa</taxon>
        <taxon>Arthropoda</taxon>
        <taxon>Hexapoda</taxon>
        <taxon>Insecta</taxon>
        <taxon>Pterygota</taxon>
        <taxon>Neoptera</taxon>
        <taxon>Endopterygota</taxon>
        <taxon>Coleoptera</taxon>
        <taxon>Polyphaga</taxon>
        <taxon>Cucujiformia</taxon>
        <taxon>Curculionidae</taxon>
        <taxon>Scolytinae</taxon>
        <taxon>Hypothenemus</taxon>
    </lineage>
</organism>
<dbReference type="Pfam" id="PF04588">
    <property type="entry name" value="HIG_1_N"/>
    <property type="match status" value="1"/>
</dbReference>
<dbReference type="InterPro" id="IPR007667">
    <property type="entry name" value="Hypoxia_induced_domain"/>
</dbReference>
<reference evidence="7 8" key="1">
    <citation type="submission" date="2024-05" db="EMBL/GenBank/DDBJ databases">
        <title>Genetic variation in Jamaican populations of the coffee berry borer (Hypothenemus hampei).</title>
        <authorList>
            <person name="Errbii M."/>
            <person name="Myrie A."/>
        </authorList>
    </citation>
    <scope>NUCLEOTIDE SEQUENCE [LARGE SCALE GENOMIC DNA]</scope>
    <source>
        <strain evidence="7">JA-Hopewell-2020-01-JO</strain>
        <tissue evidence="7">Whole body</tissue>
    </source>
</reference>
<evidence type="ECO:0000313" key="8">
    <source>
        <dbReference type="Proteomes" id="UP001566132"/>
    </source>
</evidence>
<evidence type="ECO:0000256" key="2">
    <source>
        <dbReference type="ARBA" id="ARBA00022692"/>
    </source>
</evidence>